<dbReference type="FunFam" id="1.10.10.10:FF:000001">
    <property type="entry name" value="LysR family transcriptional regulator"/>
    <property type="match status" value="1"/>
</dbReference>
<dbReference type="Pfam" id="PF03466">
    <property type="entry name" value="LysR_substrate"/>
    <property type="match status" value="1"/>
</dbReference>
<dbReference type="EMBL" id="MDET01000034">
    <property type="protein sequence ID" value="OQM74208.1"/>
    <property type="molecule type" value="Genomic_DNA"/>
</dbReference>
<proteinExistence type="inferred from homology"/>
<evidence type="ECO:0000256" key="4">
    <source>
        <dbReference type="ARBA" id="ARBA00023163"/>
    </source>
</evidence>
<accession>A0A1V8RLZ0</accession>
<keyword evidence="2" id="KW-0805">Transcription regulation</keyword>
<evidence type="ECO:0000256" key="3">
    <source>
        <dbReference type="ARBA" id="ARBA00023125"/>
    </source>
</evidence>
<dbReference type="InterPro" id="IPR036390">
    <property type="entry name" value="WH_DNA-bd_sf"/>
</dbReference>
<dbReference type="InterPro" id="IPR005119">
    <property type="entry name" value="LysR_subst-bd"/>
</dbReference>
<sequence length="306" mass="33952">MDQLAAMRAFVRVVEAGNFTRASDTLSTPKATVTKLIQNLEAHLRSKLLNRTTRRVLVTPDGALYYERAIRVLADIDELDSSMASSGTLPRGKLRVEMPGALASMIVVPALCGFHEAYPDISIDLGVSDRQNDILAENVDCAVRVGELSDQSLIARRISSMRMVTCAASSYLKKFGEPRHPRDLQERHHIVSYFRPQNGSQVPFIFCRDGERIEVVRNCIVSVDEALTYVSAIKAGLGLAQAPLFMVRDAMKTGALDPVLIEWDPDPLPIHVVYPPNRHLSNRLRVFVDWAANLFANSGIDRPLTT</sequence>
<dbReference type="GO" id="GO:0003700">
    <property type="term" value="F:DNA-binding transcription factor activity"/>
    <property type="evidence" value="ECO:0007669"/>
    <property type="project" value="InterPro"/>
</dbReference>
<evidence type="ECO:0000313" key="7">
    <source>
        <dbReference type="Proteomes" id="UP000191905"/>
    </source>
</evidence>
<comment type="similarity">
    <text evidence="1">Belongs to the LysR transcriptional regulatory family.</text>
</comment>
<dbReference type="Pfam" id="PF00126">
    <property type="entry name" value="HTH_1"/>
    <property type="match status" value="1"/>
</dbReference>
<dbReference type="GO" id="GO:0006351">
    <property type="term" value="P:DNA-templated transcription"/>
    <property type="evidence" value="ECO:0007669"/>
    <property type="project" value="TreeGrafter"/>
</dbReference>
<dbReference type="AlphaFoldDB" id="A0A1V8RLZ0"/>
<evidence type="ECO:0000256" key="2">
    <source>
        <dbReference type="ARBA" id="ARBA00023015"/>
    </source>
</evidence>
<gene>
    <name evidence="6" type="ORF">BFN67_04975</name>
</gene>
<dbReference type="InterPro" id="IPR036388">
    <property type="entry name" value="WH-like_DNA-bd_sf"/>
</dbReference>
<dbReference type="PANTHER" id="PTHR30537">
    <property type="entry name" value="HTH-TYPE TRANSCRIPTIONAL REGULATOR"/>
    <property type="match status" value="1"/>
</dbReference>
<dbReference type="STRING" id="1873176.BFN67_04975"/>
<protein>
    <submittedName>
        <fullName evidence="6">LysR family transcriptional regulator</fullName>
    </submittedName>
</protein>
<dbReference type="CDD" id="cd08472">
    <property type="entry name" value="PBP2_CrgA_like_3"/>
    <property type="match status" value="1"/>
</dbReference>
<dbReference type="InterPro" id="IPR000847">
    <property type="entry name" value="LysR_HTH_N"/>
</dbReference>
<dbReference type="Gene3D" id="3.40.190.10">
    <property type="entry name" value="Periplasmic binding protein-like II"/>
    <property type="match status" value="2"/>
</dbReference>
<keyword evidence="4" id="KW-0804">Transcription</keyword>
<reference evidence="6 7" key="1">
    <citation type="journal article" date="2016" name="Int. J. Syst. Evol. Microbiol.">
        <title>Pseudaminobacter manganicus sp. nov., isolated from sludge of a manganese mine.</title>
        <authorList>
            <person name="Li J."/>
            <person name="Huang J."/>
            <person name="Liao S."/>
            <person name="Wang G."/>
        </authorList>
    </citation>
    <scope>NUCLEOTIDE SEQUENCE [LARGE SCALE GENOMIC DNA]</scope>
    <source>
        <strain evidence="6 7">JH-7</strain>
    </source>
</reference>
<dbReference type="InterPro" id="IPR058163">
    <property type="entry name" value="LysR-type_TF_proteobact-type"/>
</dbReference>
<dbReference type="OrthoDB" id="9786526at2"/>
<feature type="domain" description="HTH lysR-type" evidence="5">
    <location>
        <begin position="1"/>
        <end position="59"/>
    </location>
</feature>
<dbReference type="Proteomes" id="UP000191905">
    <property type="component" value="Unassembled WGS sequence"/>
</dbReference>
<dbReference type="SUPFAM" id="SSF46785">
    <property type="entry name" value="Winged helix' DNA-binding domain"/>
    <property type="match status" value="1"/>
</dbReference>
<keyword evidence="7" id="KW-1185">Reference proteome</keyword>
<comment type="caution">
    <text evidence="6">The sequence shown here is derived from an EMBL/GenBank/DDBJ whole genome shotgun (WGS) entry which is preliminary data.</text>
</comment>
<dbReference type="RefSeq" id="WP_080920829.1">
    <property type="nucleotide sequence ID" value="NZ_MDET01000034.1"/>
</dbReference>
<dbReference type="GO" id="GO:0043565">
    <property type="term" value="F:sequence-specific DNA binding"/>
    <property type="evidence" value="ECO:0007669"/>
    <property type="project" value="TreeGrafter"/>
</dbReference>
<dbReference type="PANTHER" id="PTHR30537:SF17">
    <property type="entry name" value="LYSR-FAMILY REGULATORY PROTEIN"/>
    <property type="match status" value="1"/>
</dbReference>
<evidence type="ECO:0000256" key="1">
    <source>
        <dbReference type="ARBA" id="ARBA00009437"/>
    </source>
</evidence>
<keyword evidence="3" id="KW-0238">DNA-binding</keyword>
<dbReference type="PROSITE" id="PS50931">
    <property type="entry name" value="HTH_LYSR"/>
    <property type="match status" value="1"/>
</dbReference>
<dbReference type="Gene3D" id="1.10.10.10">
    <property type="entry name" value="Winged helix-like DNA-binding domain superfamily/Winged helix DNA-binding domain"/>
    <property type="match status" value="1"/>
</dbReference>
<dbReference type="SUPFAM" id="SSF53850">
    <property type="entry name" value="Periplasmic binding protein-like II"/>
    <property type="match status" value="1"/>
</dbReference>
<name>A0A1V8RLZ0_9HYPH</name>
<evidence type="ECO:0000259" key="5">
    <source>
        <dbReference type="PROSITE" id="PS50931"/>
    </source>
</evidence>
<organism evidence="6 7">
    <name type="scientific">Manganibacter manganicus</name>
    <dbReference type="NCBI Taxonomy" id="1873176"/>
    <lineage>
        <taxon>Bacteria</taxon>
        <taxon>Pseudomonadati</taxon>
        <taxon>Pseudomonadota</taxon>
        <taxon>Alphaproteobacteria</taxon>
        <taxon>Hyphomicrobiales</taxon>
        <taxon>Phyllobacteriaceae</taxon>
        <taxon>Manganibacter</taxon>
    </lineage>
</organism>
<evidence type="ECO:0000313" key="6">
    <source>
        <dbReference type="EMBL" id="OQM74208.1"/>
    </source>
</evidence>